<evidence type="ECO:0000313" key="3">
    <source>
        <dbReference type="Proteomes" id="UP001604336"/>
    </source>
</evidence>
<evidence type="ECO:0000256" key="1">
    <source>
        <dbReference type="SAM" id="MobiDB-lite"/>
    </source>
</evidence>
<organism evidence="2 3">
    <name type="scientific">Abeliophyllum distichum</name>
    <dbReference type="NCBI Taxonomy" id="126358"/>
    <lineage>
        <taxon>Eukaryota</taxon>
        <taxon>Viridiplantae</taxon>
        <taxon>Streptophyta</taxon>
        <taxon>Embryophyta</taxon>
        <taxon>Tracheophyta</taxon>
        <taxon>Spermatophyta</taxon>
        <taxon>Magnoliopsida</taxon>
        <taxon>eudicotyledons</taxon>
        <taxon>Gunneridae</taxon>
        <taxon>Pentapetalae</taxon>
        <taxon>asterids</taxon>
        <taxon>lamiids</taxon>
        <taxon>Lamiales</taxon>
        <taxon>Oleaceae</taxon>
        <taxon>Forsythieae</taxon>
        <taxon>Abeliophyllum</taxon>
    </lineage>
</organism>
<name>A0ABD1PD97_9LAMI</name>
<keyword evidence="3" id="KW-1185">Reference proteome</keyword>
<gene>
    <name evidence="2" type="ORF">Adt_45014</name>
</gene>
<dbReference type="Proteomes" id="UP001604336">
    <property type="component" value="Unassembled WGS sequence"/>
</dbReference>
<accession>A0ABD1PD97</accession>
<feature type="region of interest" description="Disordered" evidence="1">
    <location>
        <begin position="33"/>
        <end position="106"/>
    </location>
</feature>
<reference evidence="3" key="1">
    <citation type="submission" date="2024-07" db="EMBL/GenBank/DDBJ databases">
        <title>Two chromosome-level genome assemblies of Korean endemic species Abeliophyllum distichum and Forsythia ovata (Oleaceae).</title>
        <authorList>
            <person name="Jang H."/>
        </authorList>
    </citation>
    <scope>NUCLEOTIDE SEQUENCE [LARGE SCALE GENOMIC DNA]</scope>
</reference>
<evidence type="ECO:0000313" key="2">
    <source>
        <dbReference type="EMBL" id="KAL2461594.1"/>
    </source>
</evidence>
<proteinExistence type="predicted"/>
<dbReference type="AlphaFoldDB" id="A0ABD1PD97"/>
<protein>
    <submittedName>
        <fullName evidence="2">Uncharacterized protein</fullName>
    </submittedName>
</protein>
<comment type="caution">
    <text evidence="2">The sequence shown here is derived from an EMBL/GenBank/DDBJ whole genome shotgun (WGS) entry which is preliminary data.</text>
</comment>
<sequence>MSFLHFEDSELDQVISIVRKIDIGNKDIVMTAKSVGDEPNDQRPIEIPVDTDSSSDEEEIIIHERFNTSRGGITFRDPKIEEPTPMDYETGPSRNPVGDGKRTSRR</sequence>
<dbReference type="EMBL" id="JBFOLK010000014">
    <property type="protein sequence ID" value="KAL2461594.1"/>
    <property type="molecule type" value="Genomic_DNA"/>
</dbReference>